<feature type="non-terminal residue" evidence="1">
    <location>
        <position position="63"/>
    </location>
</feature>
<keyword evidence="2" id="KW-1185">Reference proteome</keyword>
<protein>
    <recommendedName>
        <fullName evidence="3">Endonuclease/exonuclease/phosphatase domain-containing protein</fullName>
    </recommendedName>
</protein>
<reference evidence="2" key="1">
    <citation type="journal article" date="2012" name="Science">
        <title>The Paleozoic origin of enzymatic lignin decomposition reconstructed from 31 fungal genomes.</title>
        <authorList>
            <person name="Floudas D."/>
            <person name="Binder M."/>
            <person name="Riley R."/>
            <person name="Barry K."/>
            <person name="Blanchette R.A."/>
            <person name="Henrissat B."/>
            <person name="Martinez A.T."/>
            <person name="Otillar R."/>
            <person name="Spatafora J.W."/>
            <person name="Yadav J.S."/>
            <person name="Aerts A."/>
            <person name="Benoit I."/>
            <person name="Boyd A."/>
            <person name="Carlson A."/>
            <person name="Copeland A."/>
            <person name="Coutinho P.M."/>
            <person name="de Vries R.P."/>
            <person name="Ferreira P."/>
            <person name="Findley K."/>
            <person name="Foster B."/>
            <person name="Gaskell J."/>
            <person name="Glotzer D."/>
            <person name="Gorecki P."/>
            <person name="Heitman J."/>
            <person name="Hesse C."/>
            <person name="Hori C."/>
            <person name="Igarashi K."/>
            <person name="Jurgens J.A."/>
            <person name="Kallen N."/>
            <person name="Kersten P."/>
            <person name="Kohler A."/>
            <person name="Kuees U."/>
            <person name="Kumar T.K.A."/>
            <person name="Kuo A."/>
            <person name="LaButti K."/>
            <person name="Larrondo L.F."/>
            <person name="Lindquist E."/>
            <person name="Ling A."/>
            <person name="Lombard V."/>
            <person name="Lucas S."/>
            <person name="Lundell T."/>
            <person name="Martin R."/>
            <person name="McLaughlin D.J."/>
            <person name="Morgenstern I."/>
            <person name="Morin E."/>
            <person name="Murat C."/>
            <person name="Nagy L.G."/>
            <person name="Nolan M."/>
            <person name="Ohm R.A."/>
            <person name="Patyshakuliyeva A."/>
            <person name="Rokas A."/>
            <person name="Ruiz-Duenas F.J."/>
            <person name="Sabat G."/>
            <person name="Salamov A."/>
            <person name="Samejima M."/>
            <person name="Schmutz J."/>
            <person name="Slot J.C."/>
            <person name="St John F."/>
            <person name="Stenlid J."/>
            <person name="Sun H."/>
            <person name="Sun S."/>
            <person name="Syed K."/>
            <person name="Tsang A."/>
            <person name="Wiebenga A."/>
            <person name="Young D."/>
            <person name="Pisabarro A."/>
            <person name="Eastwood D.C."/>
            <person name="Martin F."/>
            <person name="Cullen D."/>
            <person name="Grigoriev I.V."/>
            <person name="Hibbett D.S."/>
        </authorList>
    </citation>
    <scope>NUCLEOTIDE SEQUENCE [LARGE SCALE GENOMIC DNA]</scope>
    <source>
        <strain evidence="2">RWD-64-598 SS2</strain>
    </source>
</reference>
<accession>A0A5M3N344</accession>
<gene>
    <name evidence="1" type="ORF">CONPUDRAFT_47317</name>
</gene>
<dbReference type="InterPro" id="IPR036691">
    <property type="entry name" value="Endo/exonu/phosph_ase_sf"/>
</dbReference>
<name>A0A5M3N344_CONPW</name>
<evidence type="ECO:0000313" key="1">
    <source>
        <dbReference type="EMBL" id="EIW85810.1"/>
    </source>
</evidence>
<sequence length="63" mass="7429">MNSQPLDTTLQILQINANNSDFAQQDLLNDRFAEQWDVIVIQEPYKNFLGNTRATHRWHVVYP</sequence>
<evidence type="ECO:0000313" key="2">
    <source>
        <dbReference type="Proteomes" id="UP000053558"/>
    </source>
</evidence>
<dbReference type="Gene3D" id="3.60.10.10">
    <property type="entry name" value="Endonuclease/exonuclease/phosphatase"/>
    <property type="match status" value="1"/>
</dbReference>
<dbReference type="GeneID" id="19207195"/>
<proteinExistence type="predicted"/>
<dbReference type="SUPFAM" id="SSF56219">
    <property type="entry name" value="DNase I-like"/>
    <property type="match status" value="1"/>
</dbReference>
<dbReference type="KEGG" id="cput:CONPUDRAFT_47317"/>
<dbReference type="OrthoDB" id="2840473at2759"/>
<dbReference type="Proteomes" id="UP000053558">
    <property type="component" value="Unassembled WGS sequence"/>
</dbReference>
<comment type="caution">
    <text evidence="1">The sequence shown here is derived from an EMBL/GenBank/DDBJ whole genome shotgun (WGS) entry which is preliminary data.</text>
</comment>
<organism evidence="1 2">
    <name type="scientific">Coniophora puteana (strain RWD-64-598)</name>
    <name type="common">Brown rot fungus</name>
    <dbReference type="NCBI Taxonomy" id="741705"/>
    <lineage>
        <taxon>Eukaryota</taxon>
        <taxon>Fungi</taxon>
        <taxon>Dikarya</taxon>
        <taxon>Basidiomycota</taxon>
        <taxon>Agaricomycotina</taxon>
        <taxon>Agaricomycetes</taxon>
        <taxon>Agaricomycetidae</taxon>
        <taxon>Boletales</taxon>
        <taxon>Coniophorineae</taxon>
        <taxon>Coniophoraceae</taxon>
        <taxon>Coniophora</taxon>
    </lineage>
</organism>
<dbReference type="EMBL" id="JH711574">
    <property type="protein sequence ID" value="EIW85810.1"/>
    <property type="molecule type" value="Genomic_DNA"/>
</dbReference>
<evidence type="ECO:0008006" key="3">
    <source>
        <dbReference type="Google" id="ProtNLM"/>
    </source>
</evidence>
<dbReference type="AlphaFoldDB" id="A0A5M3N344"/>
<dbReference type="RefSeq" id="XP_007764003.1">
    <property type="nucleotide sequence ID" value="XM_007765813.1"/>
</dbReference>